<reference evidence="2" key="1">
    <citation type="journal article" date="2010" name="Science">
        <title>Plasticity of animal genome architecture unmasked by rapid evolution of a pelagic tunicate.</title>
        <authorList>
            <person name="Denoeud F."/>
            <person name="Henriet S."/>
            <person name="Mungpakdee S."/>
            <person name="Aury J.M."/>
            <person name="Da Silva C."/>
            <person name="Brinkmann H."/>
            <person name="Mikhaleva J."/>
            <person name="Olsen L.C."/>
            <person name="Jubin C."/>
            <person name="Canestro C."/>
            <person name="Bouquet J.M."/>
            <person name="Danks G."/>
            <person name="Poulain J."/>
            <person name="Campsteijn C."/>
            <person name="Adamski M."/>
            <person name="Cross I."/>
            <person name="Yadetie F."/>
            <person name="Muffato M."/>
            <person name="Louis A."/>
            <person name="Butcher S."/>
            <person name="Tsagkogeorga G."/>
            <person name="Konrad A."/>
            <person name="Singh S."/>
            <person name="Jensen M.F."/>
            <person name="Cong E.H."/>
            <person name="Eikeseth-Otteraa H."/>
            <person name="Noel B."/>
            <person name="Anthouard V."/>
            <person name="Porcel B.M."/>
            <person name="Kachouri-Lafond R."/>
            <person name="Nishino A."/>
            <person name="Ugolini M."/>
            <person name="Chourrout P."/>
            <person name="Nishida H."/>
            <person name="Aasland R."/>
            <person name="Huzurbazar S."/>
            <person name="Westhof E."/>
            <person name="Delsuc F."/>
            <person name="Lehrach H."/>
            <person name="Reinhardt R."/>
            <person name="Weissenbach J."/>
            <person name="Roy S.W."/>
            <person name="Artiguenave F."/>
            <person name="Postlethwait J.H."/>
            <person name="Manak J.R."/>
            <person name="Thompson E.M."/>
            <person name="Jaillon O."/>
            <person name="Du Pasquier L."/>
            <person name="Boudinot P."/>
            <person name="Liberles D.A."/>
            <person name="Volff J.N."/>
            <person name="Philippe H."/>
            <person name="Lenhard B."/>
            <person name="Roest Crollius H."/>
            <person name="Wincker P."/>
            <person name="Chourrout D."/>
        </authorList>
    </citation>
    <scope>NUCLEOTIDE SEQUENCE [LARGE SCALE GENOMIC DNA]</scope>
</reference>
<accession>E4XYI1</accession>
<name>E4XYI1_OIKDI</name>
<keyword evidence="1" id="KW-0812">Transmembrane</keyword>
<dbReference type="Proteomes" id="UP000001307">
    <property type="component" value="Unassembled WGS sequence"/>
</dbReference>
<dbReference type="Proteomes" id="UP000011014">
    <property type="component" value="Unassembled WGS sequence"/>
</dbReference>
<keyword evidence="1" id="KW-0472">Membrane</keyword>
<dbReference type="InParanoid" id="E4XYI1"/>
<protein>
    <submittedName>
        <fullName evidence="2">Uncharacterized protein</fullName>
    </submittedName>
</protein>
<gene>
    <name evidence="2" type="ORF">GSOID_T00009762001</name>
    <name evidence="3" type="ORF">GSOID_T00022078001</name>
</gene>
<proteinExistence type="predicted"/>
<sequence>MEVGNLTAIPPQWIQDCNFLQFEVENAYEFVKNKSETELQVFCADDGRFEKMAKKINEECTLDWPCGNANSIGISITVLTILLLILFTK</sequence>
<dbReference type="EMBL" id="FN653331">
    <property type="protein sequence ID" value="CBY25174.1"/>
    <property type="molecule type" value="Genomic_DNA"/>
</dbReference>
<evidence type="ECO:0000313" key="4">
    <source>
        <dbReference type="Proteomes" id="UP000001307"/>
    </source>
</evidence>
<evidence type="ECO:0000313" key="2">
    <source>
        <dbReference type="EMBL" id="CBY25174.1"/>
    </source>
</evidence>
<dbReference type="AlphaFoldDB" id="E4XYI1"/>
<organism evidence="2">
    <name type="scientific">Oikopleura dioica</name>
    <name type="common">Tunicate</name>
    <dbReference type="NCBI Taxonomy" id="34765"/>
    <lineage>
        <taxon>Eukaryota</taxon>
        <taxon>Metazoa</taxon>
        <taxon>Chordata</taxon>
        <taxon>Tunicata</taxon>
        <taxon>Appendicularia</taxon>
        <taxon>Copelata</taxon>
        <taxon>Oikopleuridae</taxon>
        <taxon>Oikopleura</taxon>
    </lineage>
</organism>
<keyword evidence="1" id="KW-1133">Transmembrane helix</keyword>
<feature type="transmembrane region" description="Helical" evidence="1">
    <location>
        <begin position="71"/>
        <end position="88"/>
    </location>
</feature>
<evidence type="ECO:0000313" key="3">
    <source>
        <dbReference type="EMBL" id="CBY40103.1"/>
    </source>
</evidence>
<keyword evidence="4" id="KW-1185">Reference proteome</keyword>
<dbReference type="EMBL" id="FN655778">
    <property type="protein sequence ID" value="CBY40103.1"/>
    <property type="molecule type" value="Genomic_DNA"/>
</dbReference>
<evidence type="ECO:0000256" key="1">
    <source>
        <dbReference type="SAM" id="Phobius"/>
    </source>
</evidence>